<feature type="transmembrane region" description="Helical" evidence="7">
    <location>
        <begin position="12"/>
        <end position="35"/>
    </location>
</feature>
<dbReference type="Pfam" id="PF06750">
    <property type="entry name" value="A24_N_bact"/>
    <property type="match status" value="1"/>
</dbReference>
<keyword evidence="6 7" id="KW-0472">Membrane</keyword>
<feature type="transmembrane region" description="Helical" evidence="7">
    <location>
        <begin position="187"/>
        <end position="216"/>
    </location>
</feature>
<dbReference type="PANTHER" id="PTHR30487">
    <property type="entry name" value="TYPE 4 PREPILIN-LIKE PROTEINS LEADER PEPTIDE-PROCESSING ENZYME"/>
    <property type="match status" value="1"/>
</dbReference>
<evidence type="ECO:0000256" key="3">
    <source>
        <dbReference type="ARBA" id="ARBA00022475"/>
    </source>
</evidence>
<dbReference type="InterPro" id="IPR010627">
    <property type="entry name" value="Prepilin_pept_A24_N"/>
</dbReference>
<evidence type="ECO:0000256" key="5">
    <source>
        <dbReference type="ARBA" id="ARBA00022989"/>
    </source>
</evidence>
<evidence type="ECO:0000259" key="9">
    <source>
        <dbReference type="Pfam" id="PF06750"/>
    </source>
</evidence>
<gene>
    <name evidence="10" type="ORF">SAMN04488559_10678</name>
</gene>
<dbReference type="PANTHER" id="PTHR30487:SF0">
    <property type="entry name" value="PREPILIN LEADER PEPTIDASE_N-METHYLTRANSFERASE-RELATED"/>
    <property type="match status" value="1"/>
</dbReference>
<feature type="domain" description="Prepilin type IV endopeptidase peptidase" evidence="8">
    <location>
        <begin position="112"/>
        <end position="214"/>
    </location>
</feature>
<evidence type="ECO:0000256" key="4">
    <source>
        <dbReference type="ARBA" id="ARBA00022692"/>
    </source>
</evidence>
<dbReference type="GO" id="GO:0006465">
    <property type="term" value="P:signal peptide processing"/>
    <property type="evidence" value="ECO:0007669"/>
    <property type="project" value="TreeGrafter"/>
</dbReference>
<evidence type="ECO:0000256" key="2">
    <source>
        <dbReference type="ARBA" id="ARBA00005801"/>
    </source>
</evidence>
<feature type="transmembrane region" description="Helical" evidence="7">
    <location>
        <begin position="81"/>
        <end position="101"/>
    </location>
</feature>
<dbReference type="STRING" id="142588.SAMN04488559_10678"/>
<feature type="transmembrane region" description="Helical" evidence="7">
    <location>
        <begin position="107"/>
        <end position="127"/>
    </location>
</feature>
<dbReference type="RefSeq" id="WP_092651554.1">
    <property type="nucleotide sequence ID" value="NZ_FOHA01000006.1"/>
</dbReference>
<keyword evidence="11" id="KW-1185">Reference proteome</keyword>
<evidence type="ECO:0000313" key="10">
    <source>
        <dbReference type="EMBL" id="SER79542.1"/>
    </source>
</evidence>
<dbReference type="GO" id="GO:0004190">
    <property type="term" value="F:aspartic-type endopeptidase activity"/>
    <property type="evidence" value="ECO:0007669"/>
    <property type="project" value="InterPro"/>
</dbReference>
<evidence type="ECO:0000259" key="8">
    <source>
        <dbReference type="Pfam" id="PF01478"/>
    </source>
</evidence>
<evidence type="ECO:0000256" key="6">
    <source>
        <dbReference type="ARBA" id="ARBA00023136"/>
    </source>
</evidence>
<feature type="transmembrane region" description="Helical" evidence="7">
    <location>
        <begin position="155"/>
        <end position="175"/>
    </location>
</feature>
<dbReference type="Proteomes" id="UP000198948">
    <property type="component" value="Unassembled WGS sequence"/>
</dbReference>
<feature type="transmembrane region" description="Helical" evidence="7">
    <location>
        <begin position="228"/>
        <end position="246"/>
    </location>
</feature>
<dbReference type="Gene3D" id="1.20.120.1220">
    <property type="match status" value="1"/>
</dbReference>
<comment type="subcellular location">
    <subcellularLocation>
        <location evidence="1">Cell membrane</location>
        <topology evidence="1">Multi-pass membrane protein</topology>
    </subcellularLocation>
</comment>
<dbReference type="GO" id="GO:0005886">
    <property type="term" value="C:plasma membrane"/>
    <property type="evidence" value="ECO:0007669"/>
    <property type="project" value="UniProtKB-SubCell"/>
</dbReference>
<dbReference type="OrthoDB" id="9789291at2"/>
<sequence>MNVVQQNINPIFVYSYIFIIGMCLGSFFMVVGYRIPRKETLMGKSHCEHCQNQLRWWQVIPLFSYILLKGKCSFCTSKIGVIYPILEVFIGFLFVASAYFLRLTPEVLVSFTFICLLFTISVSDILYRIIPNKVLLPFLIVGLIERLLIPQNDSWWYPLVGILAGFLPLFLIGLLKEQAIGGGDIKLFAVVGIFIGPIGVLISLFLSSVIAIIFHVFSFFSSKEKQKYIPFGPSIAIGSLIIYLFTSGQIEAITQLFM</sequence>
<keyword evidence="5 7" id="KW-1133">Transmembrane helix</keyword>
<name>A0A1H9S3E1_9LACT</name>
<dbReference type="InterPro" id="IPR000045">
    <property type="entry name" value="Prepilin_IV_endopep_pep"/>
</dbReference>
<organism evidence="10 11">
    <name type="scientific">Isobaculum melis</name>
    <dbReference type="NCBI Taxonomy" id="142588"/>
    <lineage>
        <taxon>Bacteria</taxon>
        <taxon>Bacillati</taxon>
        <taxon>Bacillota</taxon>
        <taxon>Bacilli</taxon>
        <taxon>Lactobacillales</taxon>
        <taxon>Carnobacteriaceae</taxon>
        <taxon>Isobaculum</taxon>
    </lineage>
</organism>
<proteinExistence type="inferred from homology"/>
<protein>
    <submittedName>
        <fullName evidence="10">Type 4 prepilin peptidase 1 Aspartic peptidase. MEROPS family A24A</fullName>
    </submittedName>
</protein>
<evidence type="ECO:0000256" key="7">
    <source>
        <dbReference type="SAM" id="Phobius"/>
    </source>
</evidence>
<dbReference type="Pfam" id="PF01478">
    <property type="entry name" value="Peptidase_A24"/>
    <property type="match status" value="1"/>
</dbReference>
<comment type="similarity">
    <text evidence="2">Belongs to the peptidase A24 family.</text>
</comment>
<evidence type="ECO:0000256" key="1">
    <source>
        <dbReference type="ARBA" id="ARBA00004651"/>
    </source>
</evidence>
<reference evidence="10 11" key="1">
    <citation type="submission" date="2016-10" db="EMBL/GenBank/DDBJ databases">
        <authorList>
            <person name="de Groot N.N."/>
        </authorList>
    </citation>
    <scope>NUCLEOTIDE SEQUENCE [LARGE SCALE GENOMIC DNA]</scope>
    <source>
        <strain evidence="10 11">DSM 13760</strain>
    </source>
</reference>
<evidence type="ECO:0000313" key="11">
    <source>
        <dbReference type="Proteomes" id="UP000198948"/>
    </source>
</evidence>
<keyword evidence="3" id="KW-1003">Cell membrane</keyword>
<keyword evidence="4 7" id="KW-0812">Transmembrane</keyword>
<feature type="domain" description="Prepilin peptidase A24 N-terminal" evidence="9">
    <location>
        <begin position="19"/>
        <end position="99"/>
    </location>
</feature>
<dbReference type="AlphaFoldDB" id="A0A1H9S3E1"/>
<accession>A0A1H9S3E1</accession>
<dbReference type="InterPro" id="IPR050882">
    <property type="entry name" value="Prepilin_peptidase/N-MTase"/>
</dbReference>
<dbReference type="EMBL" id="FOHA01000006">
    <property type="protein sequence ID" value="SER79542.1"/>
    <property type="molecule type" value="Genomic_DNA"/>
</dbReference>